<dbReference type="AlphaFoldDB" id="A0A0D1A5R8"/>
<dbReference type="CDD" id="cd07377">
    <property type="entry name" value="WHTH_GntR"/>
    <property type="match status" value="1"/>
</dbReference>
<dbReference type="GO" id="GO:0003700">
    <property type="term" value="F:DNA-binding transcription factor activity"/>
    <property type="evidence" value="ECO:0007669"/>
    <property type="project" value="InterPro"/>
</dbReference>
<dbReference type="Gene3D" id="1.20.120.530">
    <property type="entry name" value="GntR ligand-binding domain-like"/>
    <property type="match status" value="1"/>
</dbReference>
<dbReference type="SUPFAM" id="SSF48008">
    <property type="entry name" value="GntR ligand-binding domain-like"/>
    <property type="match status" value="1"/>
</dbReference>
<keyword evidence="2" id="KW-0238">DNA-binding</keyword>
<dbReference type="InterPro" id="IPR036388">
    <property type="entry name" value="WH-like_DNA-bd_sf"/>
</dbReference>
<reference evidence="5 6" key="1">
    <citation type="submission" date="2013-08" db="EMBL/GenBank/DDBJ databases">
        <title>Lactobacillus wasatchii sp. WDC04, a late gas producing bacteria isolated from aged chedder cheese.</title>
        <authorList>
            <person name="Oberg C.J."/>
            <person name="Culumber M."/>
            <person name="McMahon D.J."/>
            <person name="Broadbent J.R."/>
            <person name="Oberg T.S."/>
            <person name="Ortaki F."/>
        </authorList>
    </citation>
    <scope>NUCLEOTIDE SEQUENCE [LARGE SCALE GENOMIC DNA]</scope>
    <source>
        <strain evidence="5 6">WDC04</strain>
    </source>
</reference>
<dbReference type="PANTHER" id="PTHR43537:SF6">
    <property type="entry name" value="HTH-TYPE TRANSCRIPTIONAL REPRESSOR RSPR"/>
    <property type="match status" value="1"/>
</dbReference>
<evidence type="ECO:0000313" key="6">
    <source>
        <dbReference type="Proteomes" id="UP000032279"/>
    </source>
</evidence>
<evidence type="ECO:0000256" key="3">
    <source>
        <dbReference type="ARBA" id="ARBA00023163"/>
    </source>
</evidence>
<dbReference type="Gene3D" id="1.10.10.10">
    <property type="entry name" value="Winged helix-like DNA-binding domain superfamily/Winged helix DNA-binding domain"/>
    <property type="match status" value="1"/>
</dbReference>
<dbReference type="SMART" id="SM00345">
    <property type="entry name" value="HTH_GNTR"/>
    <property type="match status" value="1"/>
</dbReference>
<evidence type="ECO:0000313" key="5">
    <source>
        <dbReference type="EMBL" id="KIS03235.1"/>
    </source>
</evidence>
<dbReference type="InterPro" id="IPR000524">
    <property type="entry name" value="Tscrpt_reg_HTH_GntR"/>
</dbReference>
<dbReference type="STRING" id="1335616.WDC_1163"/>
<accession>A0A0D1A5R8</accession>
<dbReference type="SMART" id="SM00895">
    <property type="entry name" value="FCD"/>
    <property type="match status" value="1"/>
</dbReference>
<evidence type="ECO:0000259" key="4">
    <source>
        <dbReference type="PROSITE" id="PS50949"/>
    </source>
</evidence>
<dbReference type="Pfam" id="PF00392">
    <property type="entry name" value="GntR"/>
    <property type="match status" value="1"/>
</dbReference>
<dbReference type="Proteomes" id="UP000032279">
    <property type="component" value="Unassembled WGS sequence"/>
</dbReference>
<keyword evidence="1" id="KW-0805">Transcription regulation</keyword>
<dbReference type="Pfam" id="PF07729">
    <property type="entry name" value="FCD"/>
    <property type="match status" value="1"/>
</dbReference>
<dbReference type="PATRIC" id="fig|1335616.4.peg.1171"/>
<name>A0A0D1A5R8_9LACO</name>
<sequence>MQNAANNLQTQAYELIKNKIIRAEYTPGQKIVEKEVEATINIGRTPVREALIHLRRDGLINVVPQSGTSISLIDMHAATSARFVRESIEKKVVMEAGNQMNTLNAASFDQILQQQKLQIESRNVPAFFAADEAFHRKFYEITDKILVWDWLQIVNIHLNRFRWLRLKVAELNWDTLIEQHQHILDAVQHHNVEEAGFLASQHLHLMLEEQQTLLEKFPEYFIERQD</sequence>
<protein>
    <submittedName>
        <fullName evidence="5">Transcriptional regulator, GntR family</fullName>
    </submittedName>
</protein>
<proteinExistence type="predicted"/>
<organism evidence="5 6">
    <name type="scientific">Paucilactobacillus wasatchensis</name>
    <dbReference type="NCBI Taxonomy" id="1335616"/>
    <lineage>
        <taxon>Bacteria</taxon>
        <taxon>Bacillati</taxon>
        <taxon>Bacillota</taxon>
        <taxon>Bacilli</taxon>
        <taxon>Lactobacillales</taxon>
        <taxon>Lactobacillaceae</taxon>
        <taxon>Paucilactobacillus</taxon>
    </lineage>
</organism>
<keyword evidence="6" id="KW-1185">Reference proteome</keyword>
<evidence type="ECO:0000256" key="1">
    <source>
        <dbReference type="ARBA" id="ARBA00023015"/>
    </source>
</evidence>
<dbReference type="OrthoDB" id="574518at2"/>
<dbReference type="PANTHER" id="PTHR43537">
    <property type="entry name" value="TRANSCRIPTIONAL REGULATOR, GNTR FAMILY"/>
    <property type="match status" value="1"/>
</dbReference>
<dbReference type="SUPFAM" id="SSF46785">
    <property type="entry name" value="Winged helix' DNA-binding domain"/>
    <property type="match status" value="1"/>
</dbReference>
<dbReference type="InterPro" id="IPR036390">
    <property type="entry name" value="WH_DNA-bd_sf"/>
</dbReference>
<feature type="domain" description="HTH gntR-type" evidence="4">
    <location>
        <begin position="6"/>
        <end position="73"/>
    </location>
</feature>
<dbReference type="InterPro" id="IPR011711">
    <property type="entry name" value="GntR_C"/>
</dbReference>
<dbReference type="RefSeq" id="WP_044010912.1">
    <property type="nucleotide sequence ID" value="NZ_AWTT01000026.1"/>
</dbReference>
<gene>
    <name evidence="5" type="ORF">WDC_1163</name>
</gene>
<evidence type="ECO:0000256" key="2">
    <source>
        <dbReference type="ARBA" id="ARBA00023125"/>
    </source>
</evidence>
<keyword evidence="3" id="KW-0804">Transcription</keyword>
<dbReference type="InterPro" id="IPR008920">
    <property type="entry name" value="TF_FadR/GntR_C"/>
</dbReference>
<dbReference type="EMBL" id="AWTT01000026">
    <property type="protein sequence ID" value="KIS03235.1"/>
    <property type="molecule type" value="Genomic_DNA"/>
</dbReference>
<dbReference type="PROSITE" id="PS50949">
    <property type="entry name" value="HTH_GNTR"/>
    <property type="match status" value="1"/>
</dbReference>
<comment type="caution">
    <text evidence="5">The sequence shown here is derived from an EMBL/GenBank/DDBJ whole genome shotgun (WGS) entry which is preliminary data.</text>
</comment>
<dbReference type="GO" id="GO:0003677">
    <property type="term" value="F:DNA binding"/>
    <property type="evidence" value="ECO:0007669"/>
    <property type="project" value="UniProtKB-KW"/>
</dbReference>